<protein>
    <recommendedName>
        <fullName evidence="3">mannose-1-phosphate guanylyltransferase</fullName>
        <ecNumber evidence="3">2.7.7.13</ecNumber>
    </recommendedName>
</protein>
<evidence type="ECO:0000256" key="3">
    <source>
        <dbReference type="ARBA" id="ARBA00012387"/>
    </source>
</evidence>
<dbReference type="CDD" id="cd02213">
    <property type="entry name" value="cupin_PMI_typeII_C"/>
    <property type="match status" value="1"/>
</dbReference>
<evidence type="ECO:0000256" key="9">
    <source>
        <dbReference type="RuleBase" id="RU004190"/>
    </source>
</evidence>
<dbReference type="CDD" id="cd02509">
    <property type="entry name" value="GDP-M1P_Guanylyltransferase"/>
    <property type="match status" value="1"/>
</dbReference>
<evidence type="ECO:0000256" key="5">
    <source>
        <dbReference type="ARBA" id="ARBA00022695"/>
    </source>
</evidence>
<evidence type="ECO:0000256" key="1">
    <source>
        <dbReference type="ARBA" id="ARBA00004823"/>
    </source>
</evidence>
<dbReference type="InterPro" id="IPR001538">
    <property type="entry name" value="Man6P_isomerase-2_C"/>
</dbReference>
<evidence type="ECO:0000313" key="13">
    <source>
        <dbReference type="EMBL" id="QHR93078.1"/>
    </source>
</evidence>
<dbReference type="InterPro" id="IPR051161">
    <property type="entry name" value="Mannose-6P_isomerase_type2"/>
</dbReference>
<name>A0A6B9XYG4_ENTCL</name>
<sequence>MIIPVIMAGGSGTRLWPLSRSLFPKQFLDLLSKGSLLQNTLNRLTDIDYGTPIIITNNEYRFLVKEQIKKTKHPDSQIILEPAARNTAPAIAISAFSSIKNGADPLLLVMPSDHLIKDEMQFSESIKKAREYAEKGFLVTFGIKPTSPETGYGYIKASGKIGEGIYDIERFVEKPSLTKAIEYISDDKYSWNSGIFLFKASTFLQEINAFRPEIYESCLKSVNNAITDLGFLRVEPTSFAHCPSDSIDFAVMELTKKGVVVPVDIGWSDVGSWSALWEVSNKDDNNNVSNGDVYLNETSNSYIYSKDRFVACVGVDDIIVVDTSDALLVVSKNNVQKVKDVVNHLQVKNRPEYQNHNEQFRPWGSHEVVSSGSKYNIKRVVIKPGHSSSEQIHYNRTEHWIVLSGTALVMCGDEIKTVKENESTFIPAGVKHNFSNPGKIDLEIIEVQTGPYLAEDDIYRE</sequence>
<keyword evidence="7" id="KW-0342">GTP-binding</keyword>
<dbReference type="Gene3D" id="3.90.550.10">
    <property type="entry name" value="Spore Coat Polysaccharide Biosynthesis Protein SpsA, Chain A"/>
    <property type="match status" value="1"/>
</dbReference>
<evidence type="ECO:0000256" key="2">
    <source>
        <dbReference type="ARBA" id="ARBA00006115"/>
    </source>
</evidence>
<dbReference type="AlphaFoldDB" id="A0A6B9XYG4"/>
<dbReference type="NCBIfam" id="TIGR01479">
    <property type="entry name" value="GMP_PMI"/>
    <property type="match status" value="1"/>
</dbReference>
<dbReference type="InterPro" id="IPR006375">
    <property type="entry name" value="Man1P_GuaTrfase/Man6P_Isoase"/>
</dbReference>
<gene>
    <name evidence="13" type="primary">manC</name>
</gene>
<feature type="domain" description="MannoseP isomerase/GMP-like beta-helix" evidence="12">
    <location>
        <begin position="297"/>
        <end position="345"/>
    </location>
</feature>
<dbReference type="SUPFAM" id="SSF51182">
    <property type="entry name" value="RmlC-like cupins"/>
    <property type="match status" value="1"/>
</dbReference>
<dbReference type="Pfam" id="PF22640">
    <property type="entry name" value="ManC_GMP_beta-helix"/>
    <property type="match status" value="1"/>
</dbReference>
<keyword evidence="5 13" id="KW-0548">Nucleotidyltransferase</keyword>
<dbReference type="SUPFAM" id="SSF53448">
    <property type="entry name" value="Nucleotide-diphospho-sugar transferases"/>
    <property type="match status" value="1"/>
</dbReference>
<dbReference type="EC" id="2.7.7.13" evidence="3"/>
<dbReference type="InterPro" id="IPR005835">
    <property type="entry name" value="NTP_transferase_dom"/>
</dbReference>
<dbReference type="InterPro" id="IPR014710">
    <property type="entry name" value="RmlC-like_jellyroll"/>
</dbReference>
<evidence type="ECO:0000256" key="8">
    <source>
        <dbReference type="ARBA" id="ARBA00047343"/>
    </source>
</evidence>
<evidence type="ECO:0000259" key="10">
    <source>
        <dbReference type="Pfam" id="PF00483"/>
    </source>
</evidence>
<evidence type="ECO:0000256" key="7">
    <source>
        <dbReference type="ARBA" id="ARBA00023134"/>
    </source>
</evidence>
<dbReference type="FunFam" id="2.60.120.10:FF:000032">
    <property type="entry name" value="Mannose-1-phosphate guanylyltransferase/mannose-6-phosphate isomerase"/>
    <property type="match status" value="1"/>
</dbReference>
<accession>A0A6B9XYG4</accession>
<dbReference type="FunFam" id="3.90.550.10:FF:000046">
    <property type="entry name" value="Mannose-1-phosphate guanylyltransferase (GDP)"/>
    <property type="match status" value="1"/>
</dbReference>
<feature type="domain" description="Mannose-6-phosphate isomerase type II C-terminal" evidence="11">
    <location>
        <begin position="349"/>
        <end position="460"/>
    </location>
</feature>
<dbReference type="InterPro" id="IPR029044">
    <property type="entry name" value="Nucleotide-diphossugar_trans"/>
</dbReference>
<feature type="domain" description="Nucleotidyl transferase" evidence="10">
    <location>
        <begin position="4"/>
        <end position="284"/>
    </location>
</feature>
<proteinExistence type="inferred from homology"/>
<reference evidence="13" key="1">
    <citation type="submission" date="2019-03" db="EMBL/GenBank/DDBJ databases">
        <title>Genetic characterization of the O-antigen and development of a molecular serotyping scheme for Enterobacter cloacae.</title>
        <authorList>
            <person name="Li Y."/>
            <person name="Huang J."/>
            <person name="Wang X."/>
            <person name="Xu C."/>
            <person name="Han T."/>
            <person name="Guo X."/>
        </authorList>
    </citation>
    <scope>NUCLEOTIDE SEQUENCE</scope>
    <source>
        <strain evidence="13">NCTC 11570</strain>
    </source>
</reference>
<keyword evidence="6" id="KW-0547">Nucleotide-binding</keyword>
<dbReference type="GO" id="GO:0005525">
    <property type="term" value="F:GTP binding"/>
    <property type="evidence" value="ECO:0007669"/>
    <property type="project" value="UniProtKB-KW"/>
</dbReference>
<dbReference type="Gene3D" id="2.60.120.10">
    <property type="entry name" value="Jelly Rolls"/>
    <property type="match status" value="1"/>
</dbReference>
<dbReference type="EMBL" id="MK595714">
    <property type="protein sequence ID" value="QHR93078.1"/>
    <property type="molecule type" value="Genomic_DNA"/>
</dbReference>
<dbReference type="InterPro" id="IPR054566">
    <property type="entry name" value="ManC/GMP-like_b-helix"/>
</dbReference>
<dbReference type="Pfam" id="PF01050">
    <property type="entry name" value="MannoseP_isomer"/>
    <property type="match status" value="1"/>
</dbReference>
<evidence type="ECO:0000259" key="12">
    <source>
        <dbReference type="Pfam" id="PF22640"/>
    </source>
</evidence>
<dbReference type="UniPathway" id="UPA00126">
    <property type="reaction ID" value="UER00930"/>
</dbReference>
<evidence type="ECO:0000256" key="6">
    <source>
        <dbReference type="ARBA" id="ARBA00022741"/>
    </source>
</evidence>
<organism evidence="13">
    <name type="scientific">Enterobacter cloacae</name>
    <dbReference type="NCBI Taxonomy" id="550"/>
    <lineage>
        <taxon>Bacteria</taxon>
        <taxon>Pseudomonadati</taxon>
        <taxon>Pseudomonadota</taxon>
        <taxon>Gammaproteobacteria</taxon>
        <taxon>Enterobacterales</taxon>
        <taxon>Enterobacteriaceae</taxon>
        <taxon>Enterobacter</taxon>
        <taxon>Enterobacter cloacae complex</taxon>
    </lineage>
</organism>
<dbReference type="GO" id="GO:0000271">
    <property type="term" value="P:polysaccharide biosynthetic process"/>
    <property type="evidence" value="ECO:0007669"/>
    <property type="project" value="InterPro"/>
</dbReference>
<dbReference type="PANTHER" id="PTHR46390">
    <property type="entry name" value="MANNOSE-1-PHOSPHATE GUANYLYLTRANSFERASE"/>
    <property type="match status" value="1"/>
</dbReference>
<dbReference type="PANTHER" id="PTHR46390:SF1">
    <property type="entry name" value="MANNOSE-1-PHOSPHATE GUANYLYLTRANSFERASE"/>
    <property type="match status" value="1"/>
</dbReference>
<dbReference type="InterPro" id="IPR011051">
    <property type="entry name" value="RmlC_Cupin_sf"/>
</dbReference>
<comment type="similarity">
    <text evidence="2 9">Belongs to the mannose-6-phosphate isomerase type 2 family.</text>
</comment>
<dbReference type="GO" id="GO:0004475">
    <property type="term" value="F:mannose-1-phosphate guanylyltransferase (GTP) activity"/>
    <property type="evidence" value="ECO:0007669"/>
    <property type="project" value="UniProtKB-EC"/>
</dbReference>
<dbReference type="Pfam" id="PF00483">
    <property type="entry name" value="NTP_transferase"/>
    <property type="match status" value="1"/>
</dbReference>
<evidence type="ECO:0000259" key="11">
    <source>
        <dbReference type="Pfam" id="PF01050"/>
    </source>
</evidence>
<dbReference type="InterPro" id="IPR049577">
    <property type="entry name" value="GMPP_N"/>
</dbReference>
<comment type="catalytic activity">
    <reaction evidence="8">
        <text>alpha-D-mannose 1-phosphate + GTP + H(+) = GDP-alpha-D-mannose + diphosphate</text>
        <dbReference type="Rhea" id="RHEA:15229"/>
        <dbReference type="ChEBI" id="CHEBI:15378"/>
        <dbReference type="ChEBI" id="CHEBI:33019"/>
        <dbReference type="ChEBI" id="CHEBI:37565"/>
        <dbReference type="ChEBI" id="CHEBI:57527"/>
        <dbReference type="ChEBI" id="CHEBI:58409"/>
        <dbReference type="EC" id="2.7.7.13"/>
    </reaction>
</comment>
<comment type="pathway">
    <text evidence="1">Nucleotide-sugar biosynthesis; GDP-alpha-D-mannose biosynthesis; GDP-alpha-D-mannose from alpha-D-mannose 1-phosphate (GTP route): step 1/1.</text>
</comment>
<dbReference type="GO" id="GO:0009298">
    <property type="term" value="P:GDP-mannose biosynthetic process"/>
    <property type="evidence" value="ECO:0007669"/>
    <property type="project" value="UniProtKB-UniPathway"/>
</dbReference>
<keyword evidence="4 13" id="KW-0808">Transferase</keyword>
<evidence type="ECO:0000256" key="4">
    <source>
        <dbReference type="ARBA" id="ARBA00022679"/>
    </source>
</evidence>